<sequence>MAYLLHLKEFLVVGDERLLAGLHSHYPYFVPPLPLFQCLFEMLIDYLNDGNMLQSLAKIIKACVRDIQMQQARPRKLSGPAKLISSLSFSVGASSDENRFIALVTHILRAPPNTPVQNADGLVEGVDGAAEDLFHTSASSPRLG</sequence>
<dbReference type="OrthoDB" id="275301at2759"/>
<dbReference type="EMBL" id="UYRU01064704">
    <property type="protein sequence ID" value="VDN16110.1"/>
    <property type="molecule type" value="Genomic_DNA"/>
</dbReference>
<organism evidence="1 2">
    <name type="scientific">Dibothriocephalus latus</name>
    <name type="common">Fish tapeworm</name>
    <name type="synonym">Diphyllobothrium latum</name>
    <dbReference type="NCBI Taxonomy" id="60516"/>
    <lineage>
        <taxon>Eukaryota</taxon>
        <taxon>Metazoa</taxon>
        <taxon>Spiralia</taxon>
        <taxon>Lophotrochozoa</taxon>
        <taxon>Platyhelminthes</taxon>
        <taxon>Cestoda</taxon>
        <taxon>Eucestoda</taxon>
        <taxon>Diphyllobothriidea</taxon>
        <taxon>Diphyllobothriidae</taxon>
        <taxon>Dibothriocephalus</taxon>
    </lineage>
</organism>
<dbReference type="AlphaFoldDB" id="A0A3P7LSE9"/>
<evidence type="ECO:0000313" key="2">
    <source>
        <dbReference type="Proteomes" id="UP000281553"/>
    </source>
</evidence>
<evidence type="ECO:0000313" key="1">
    <source>
        <dbReference type="EMBL" id="VDN16110.1"/>
    </source>
</evidence>
<gene>
    <name evidence="1" type="ORF">DILT_LOCUS11941</name>
</gene>
<accession>A0A3P7LSE9</accession>
<keyword evidence="2" id="KW-1185">Reference proteome</keyword>
<dbReference type="Proteomes" id="UP000281553">
    <property type="component" value="Unassembled WGS sequence"/>
</dbReference>
<proteinExistence type="predicted"/>
<protein>
    <submittedName>
        <fullName evidence="1">Uncharacterized protein</fullName>
    </submittedName>
</protein>
<name>A0A3P7LSE9_DIBLA</name>
<reference evidence="1 2" key="1">
    <citation type="submission" date="2018-11" db="EMBL/GenBank/DDBJ databases">
        <authorList>
            <consortium name="Pathogen Informatics"/>
        </authorList>
    </citation>
    <scope>NUCLEOTIDE SEQUENCE [LARGE SCALE GENOMIC DNA]</scope>
</reference>